<feature type="transmembrane region" description="Helical" evidence="1">
    <location>
        <begin position="57"/>
        <end position="78"/>
    </location>
</feature>
<reference evidence="2 3" key="1">
    <citation type="submission" date="2016-09" db="EMBL/GenBank/DDBJ databases">
        <title>Extensive genetic diversity and differential bi-allelic expression allows diatom success in the polar Southern Ocean.</title>
        <authorList>
            <consortium name="DOE Joint Genome Institute"/>
            <person name="Mock T."/>
            <person name="Otillar R.P."/>
            <person name="Strauss J."/>
            <person name="Dupont C."/>
            <person name="Frickenhaus S."/>
            <person name="Maumus F."/>
            <person name="Mcmullan M."/>
            <person name="Sanges R."/>
            <person name="Schmutz J."/>
            <person name="Toseland A."/>
            <person name="Valas R."/>
            <person name="Veluchamy A."/>
            <person name="Ward B.J."/>
            <person name="Allen A."/>
            <person name="Barry K."/>
            <person name="Falciatore A."/>
            <person name="Ferrante M."/>
            <person name="Fortunato A.E."/>
            <person name="Gloeckner G."/>
            <person name="Gruber A."/>
            <person name="Hipkin R."/>
            <person name="Janech M."/>
            <person name="Kroth P."/>
            <person name="Leese F."/>
            <person name="Lindquist E."/>
            <person name="Lyon B.R."/>
            <person name="Martin J."/>
            <person name="Mayer C."/>
            <person name="Parker M."/>
            <person name="Quesneville H."/>
            <person name="Raymond J."/>
            <person name="Uhlig C."/>
            <person name="Valentin K.U."/>
            <person name="Worden A.Z."/>
            <person name="Armbrust E.V."/>
            <person name="Bowler C."/>
            <person name="Green B."/>
            <person name="Moulton V."/>
            <person name="Van Oosterhout C."/>
            <person name="Grigoriev I."/>
        </authorList>
    </citation>
    <scope>NUCLEOTIDE SEQUENCE [LARGE SCALE GENOMIC DNA]</scope>
    <source>
        <strain evidence="2 3">CCMP1102</strain>
    </source>
</reference>
<organism evidence="2 3">
    <name type="scientific">Fragilariopsis cylindrus CCMP1102</name>
    <dbReference type="NCBI Taxonomy" id="635003"/>
    <lineage>
        <taxon>Eukaryota</taxon>
        <taxon>Sar</taxon>
        <taxon>Stramenopiles</taxon>
        <taxon>Ochrophyta</taxon>
        <taxon>Bacillariophyta</taxon>
        <taxon>Bacillariophyceae</taxon>
        <taxon>Bacillariophycidae</taxon>
        <taxon>Bacillariales</taxon>
        <taxon>Bacillariaceae</taxon>
        <taxon>Fragilariopsis</taxon>
    </lineage>
</organism>
<keyword evidence="1" id="KW-1133">Transmembrane helix</keyword>
<protein>
    <submittedName>
        <fullName evidence="2">Uncharacterized protein</fullName>
    </submittedName>
</protein>
<feature type="transmembrane region" description="Helical" evidence="1">
    <location>
        <begin position="141"/>
        <end position="161"/>
    </location>
</feature>
<sequence>MTSQTKMDTNYTTNNGPVYDIEAPVVVPVAVLELSKDSDEGRNKGDWKTIAFLYSPVYYWFRLILSLVGLGSGLYSLISYNHICNGKEGPIKIGESWWISVIIFWTVQGLFHLLFIIVRIIKKSNVSSNLYDSPFERKMSIPLTIDLVLIILCCIWGLIMANTDTKVLPEQCEGKFNSKMMSRSIIYLVISLLMLKRFFCQGN</sequence>
<evidence type="ECO:0000256" key="1">
    <source>
        <dbReference type="SAM" id="Phobius"/>
    </source>
</evidence>
<evidence type="ECO:0000313" key="3">
    <source>
        <dbReference type="Proteomes" id="UP000095751"/>
    </source>
</evidence>
<dbReference type="EMBL" id="KV784357">
    <property type="protein sequence ID" value="OEU18142.1"/>
    <property type="molecule type" value="Genomic_DNA"/>
</dbReference>
<keyword evidence="1" id="KW-0472">Membrane</keyword>
<keyword evidence="1" id="KW-0812">Transmembrane</keyword>
<dbReference type="AlphaFoldDB" id="A0A1E7FIY8"/>
<evidence type="ECO:0000313" key="2">
    <source>
        <dbReference type="EMBL" id="OEU18142.1"/>
    </source>
</evidence>
<dbReference type="InParanoid" id="A0A1E7FIY8"/>
<keyword evidence="3" id="KW-1185">Reference proteome</keyword>
<name>A0A1E7FIY8_9STRA</name>
<feature type="transmembrane region" description="Helical" evidence="1">
    <location>
        <begin position="181"/>
        <end position="199"/>
    </location>
</feature>
<feature type="transmembrane region" description="Helical" evidence="1">
    <location>
        <begin position="98"/>
        <end position="121"/>
    </location>
</feature>
<dbReference type="KEGG" id="fcy:FRACYDRAFT_238575"/>
<gene>
    <name evidence="2" type="ORF">FRACYDRAFT_238575</name>
</gene>
<accession>A0A1E7FIY8</accession>
<dbReference type="Proteomes" id="UP000095751">
    <property type="component" value="Unassembled WGS sequence"/>
</dbReference>
<proteinExistence type="predicted"/>